<dbReference type="EMBL" id="JAFICZ010000001">
    <property type="protein sequence ID" value="MBP1296614.1"/>
    <property type="molecule type" value="Genomic_DNA"/>
</dbReference>
<proteinExistence type="predicted"/>
<evidence type="ECO:0000313" key="2">
    <source>
        <dbReference type="Proteomes" id="UP000673383"/>
    </source>
</evidence>
<dbReference type="Proteomes" id="UP000673383">
    <property type="component" value="Unassembled WGS sequence"/>
</dbReference>
<accession>A0A8I1Y866</accession>
<reference evidence="1" key="1">
    <citation type="submission" date="2021-02" db="EMBL/GenBank/DDBJ databases">
        <title>Genomic Encyclopedia of Type Strains, Phase IV (KMG-V): Genome sequencing to study the core and pangenomes of soil and plant-associated prokaryotes.</title>
        <authorList>
            <person name="Whitman W."/>
        </authorList>
    </citation>
    <scope>NUCLEOTIDE SEQUENCE</scope>
    <source>
        <strain evidence="1">USDA 406</strain>
    </source>
</reference>
<dbReference type="AlphaFoldDB" id="A0A8I1Y866"/>
<dbReference type="RefSeq" id="WP_209944651.1">
    <property type="nucleotide sequence ID" value="NZ_JAFICZ010000001.1"/>
</dbReference>
<sequence length="741" mass="78137">MPNTFGRAVPLDGSFHPHGLLPEGLLPVSRPDGSYETTVAAAANRVAQTTGAMADEFAQQEGTDTGKVAGLDPHYRPDGSLTIRGKAFNDAATKTYANQLDAKMRTEMQSVFEANKNDPKALKTGLDDLHARLSSVDVFDSIRGDFNAQFARLRLPYENRALSNFEEGQHAENRASVITNTSATETNAARMAAADPSNPLTARNIEIELQRHSKLIDDAVANDDITADAGAKLKIKTRDSVLQGAALAQAAALKTPEAIEAYRANVKTKFAAGEFKGLSADGYSTLDANLQSLANTVRTRGNTDVAQLTKNVNDYVDRAASGLPTPADEWTRYVTSDAAKTPQGALVLKAAENKVKIANVMSTMSVDDAGRLVAGLRAEAAKGGATKPDGDVIAFAEDQLNKQRTAINTDQLGYAAQKRLIPAVSPIDFQGFASTNDPQAAVTLAAQIRDRSGQARAVGGALSRSPQFLRPDERDRLKEIVDRGGPQAMALAGAIVKGADSDAPAILREISPDAPLLAQAGNIIANGGSLSAARDAFEAARVKTETGKELPGAAPTVSGKAVRETFGSAFALQGDDGSRIRTTADAIARTRIASAGADPKGSEADTIYRRALQEAAGAQFVGGVQYGGVADYKPGYWTSYKVPVPSNVRADRFRDVVRSIRDDDLASLPNPPQTPDGKPYRARDITSAVPVAVRGGYRFAMGDPASSDPQYVRGSDGAPFVLPFSFVQSIAPRAGASLGGN</sequence>
<name>A0A8I1Y866_BRAEL</name>
<evidence type="ECO:0000313" key="1">
    <source>
        <dbReference type="EMBL" id="MBP1296614.1"/>
    </source>
</evidence>
<protein>
    <submittedName>
        <fullName evidence="1">Uncharacterized protein</fullName>
    </submittedName>
</protein>
<organism evidence="1 2">
    <name type="scientific">Bradyrhizobium elkanii</name>
    <dbReference type="NCBI Taxonomy" id="29448"/>
    <lineage>
        <taxon>Bacteria</taxon>
        <taxon>Pseudomonadati</taxon>
        <taxon>Pseudomonadota</taxon>
        <taxon>Alphaproteobacteria</taxon>
        <taxon>Hyphomicrobiales</taxon>
        <taxon>Nitrobacteraceae</taxon>
        <taxon>Bradyrhizobium</taxon>
    </lineage>
</organism>
<comment type="caution">
    <text evidence="1">The sequence shown here is derived from an EMBL/GenBank/DDBJ whole genome shotgun (WGS) entry which is preliminary data.</text>
</comment>
<gene>
    <name evidence="1" type="ORF">JOH49_006367</name>
</gene>